<comment type="similarity">
    <text evidence="2">Belongs to the cytochrome c oxidase subunit 2 family.</text>
</comment>
<dbReference type="InterPro" id="IPR002429">
    <property type="entry name" value="CcO_II-like_C"/>
</dbReference>
<accession>A0ABN2P5U2</accession>
<dbReference type="EMBL" id="BAAAMY010000002">
    <property type="protein sequence ID" value="GAA1912534.1"/>
    <property type="molecule type" value="Genomic_DNA"/>
</dbReference>
<keyword evidence="9" id="KW-0249">Electron transport</keyword>
<evidence type="ECO:0000256" key="11">
    <source>
        <dbReference type="ARBA" id="ARBA00023008"/>
    </source>
</evidence>
<keyword evidence="7" id="KW-0479">Metal-binding</keyword>
<evidence type="ECO:0000256" key="17">
    <source>
        <dbReference type="SAM" id="Phobius"/>
    </source>
</evidence>
<comment type="function">
    <text evidence="13">Subunits I and II form the functional core of the enzyme complex. Electrons originating in cytochrome c are transferred via heme a and Cu(A) to the binuclear center formed by heme a3 and Cu(B).</text>
</comment>
<dbReference type="SUPFAM" id="SSF49503">
    <property type="entry name" value="Cupredoxins"/>
    <property type="match status" value="1"/>
</dbReference>
<evidence type="ECO:0000256" key="1">
    <source>
        <dbReference type="ARBA" id="ARBA00004141"/>
    </source>
</evidence>
<dbReference type="InterPro" id="IPR045187">
    <property type="entry name" value="CcO_II"/>
</dbReference>
<evidence type="ECO:0000256" key="13">
    <source>
        <dbReference type="ARBA" id="ARBA00024688"/>
    </source>
</evidence>
<evidence type="ECO:0000256" key="14">
    <source>
        <dbReference type="ARBA" id="ARBA00031399"/>
    </source>
</evidence>
<dbReference type="PRINTS" id="PR01166">
    <property type="entry name" value="CYCOXIDASEII"/>
</dbReference>
<keyword evidence="11" id="KW-0186">Copper</keyword>
<gene>
    <name evidence="19" type="primary">coxB</name>
    <name evidence="19" type="ORF">GCM10009737_12570</name>
</gene>
<evidence type="ECO:0000256" key="9">
    <source>
        <dbReference type="ARBA" id="ARBA00022982"/>
    </source>
</evidence>
<evidence type="ECO:0000313" key="19">
    <source>
        <dbReference type="EMBL" id="GAA1912534.1"/>
    </source>
</evidence>
<name>A0ABN2P5U2_9ACTN</name>
<dbReference type="PANTHER" id="PTHR22888:SF9">
    <property type="entry name" value="CYTOCHROME C OXIDASE SUBUNIT 2"/>
    <property type="match status" value="1"/>
</dbReference>
<evidence type="ECO:0000313" key="20">
    <source>
        <dbReference type="Proteomes" id="UP001501612"/>
    </source>
</evidence>
<dbReference type="InterPro" id="IPR036257">
    <property type="entry name" value="Cyt_c_oxidase_su2_TM_sf"/>
</dbReference>
<keyword evidence="5" id="KW-0679">Respiratory chain</keyword>
<evidence type="ECO:0000256" key="15">
    <source>
        <dbReference type="ARBA" id="ARBA00047816"/>
    </source>
</evidence>
<evidence type="ECO:0000256" key="10">
    <source>
        <dbReference type="ARBA" id="ARBA00022989"/>
    </source>
</evidence>
<keyword evidence="8" id="KW-1278">Translocase</keyword>
<evidence type="ECO:0000256" key="5">
    <source>
        <dbReference type="ARBA" id="ARBA00022660"/>
    </source>
</evidence>
<dbReference type="Pfam" id="PF00116">
    <property type="entry name" value="COX2"/>
    <property type="match status" value="1"/>
</dbReference>
<keyword evidence="4" id="KW-0813">Transport</keyword>
<feature type="domain" description="Cytochrome oxidase subunit II copper A binding" evidence="18">
    <location>
        <begin position="119"/>
        <end position="245"/>
    </location>
</feature>
<dbReference type="PROSITE" id="PS50857">
    <property type="entry name" value="COX2_CUA"/>
    <property type="match status" value="1"/>
</dbReference>
<organism evidence="19 20">
    <name type="scientific">Nocardioides lentus</name>
    <dbReference type="NCBI Taxonomy" id="338077"/>
    <lineage>
        <taxon>Bacteria</taxon>
        <taxon>Bacillati</taxon>
        <taxon>Actinomycetota</taxon>
        <taxon>Actinomycetes</taxon>
        <taxon>Propionibacteriales</taxon>
        <taxon>Nocardioidaceae</taxon>
        <taxon>Nocardioides</taxon>
    </lineage>
</organism>
<evidence type="ECO:0000256" key="3">
    <source>
        <dbReference type="ARBA" id="ARBA00012949"/>
    </source>
</evidence>
<comment type="caution">
    <text evidence="19">The sequence shown here is derived from an EMBL/GenBank/DDBJ whole genome shotgun (WGS) entry which is preliminary data.</text>
</comment>
<evidence type="ECO:0000256" key="8">
    <source>
        <dbReference type="ARBA" id="ARBA00022967"/>
    </source>
</evidence>
<dbReference type="InterPro" id="IPR014222">
    <property type="entry name" value="Cyt_c_oxidase_su2"/>
</dbReference>
<comment type="subcellular location">
    <subcellularLocation>
        <location evidence="1">Membrane</location>
        <topology evidence="1">Multi-pass membrane protein</topology>
    </subcellularLocation>
</comment>
<dbReference type="PROSITE" id="PS00078">
    <property type="entry name" value="COX2"/>
    <property type="match status" value="1"/>
</dbReference>
<evidence type="ECO:0000256" key="2">
    <source>
        <dbReference type="ARBA" id="ARBA00007866"/>
    </source>
</evidence>
<reference evidence="19 20" key="1">
    <citation type="journal article" date="2019" name="Int. J. Syst. Evol. Microbiol.">
        <title>The Global Catalogue of Microorganisms (GCM) 10K type strain sequencing project: providing services to taxonomists for standard genome sequencing and annotation.</title>
        <authorList>
            <consortium name="The Broad Institute Genomics Platform"/>
            <consortium name="The Broad Institute Genome Sequencing Center for Infectious Disease"/>
            <person name="Wu L."/>
            <person name="Ma J."/>
        </authorList>
    </citation>
    <scope>NUCLEOTIDE SEQUENCE [LARGE SCALE GENOMIC DNA]</scope>
    <source>
        <strain evidence="19 20">JCM 14046</strain>
    </source>
</reference>
<sequence>MGMAAVLAVTLVFLSACSAETERQFRSLAMPEPATEQAPAIYDLWRYAWVAAIAVGIVTWGLIAWVVIRYRRRSNDEVPVQTRYNLPLEIFYTVAPIMMVIVFFYWTLTVQNEVLDEEEPDRTLEIVGQQWSWTFNYPYTGDDADPDSYVYYSGTASDIPTLVLPEGERIQFNLQSPDVIHGFWVPGFLMKMDVIPGRTNSFQVTPNMEGTFKGKCTEFCGVSHSRMLFNVDVVSPEEYEAYLDDLAEAGNESAEPVTGGADADTQAGLEEPEEEGTP</sequence>
<comment type="catalytic activity">
    <reaction evidence="15">
        <text>4 Fe(II)-[cytochrome c] + O2 + 8 H(+)(in) = 4 Fe(III)-[cytochrome c] + 2 H2O + 4 H(+)(out)</text>
        <dbReference type="Rhea" id="RHEA:11436"/>
        <dbReference type="Rhea" id="RHEA-COMP:10350"/>
        <dbReference type="Rhea" id="RHEA-COMP:14399"/>
        <dbReference type="ChEBI" id="CHEBI:15377"/>
        <dbReference type="ChEBI" id="CHEBI:15378"/>
        <dbReference type="ChEBI" id="CHEBI:15379"/>
        <dbReference type="ChEBI" id="CHEBI:29033"/>
        <dbReference type="ChEBI" id="CHEBI:29034"/>
        <dbReference type="EC" id="7.1.1.9"/>
    </reaction>
</comment>
<dbReference type="PANTHER" id="PTHR22888">
    <property type="entry name" value="CYTOCHROME C OXIDASE, SUBUNIT II"/>
    <property type="match status" value="1"/>
</dbReference>
<dbReference type="Proteomes" id="UP001501612">
    <property type="component" value="Unassembled WGS sequence"/>
</dbReference>
<dbReference type="EC" id="7.1.1.9" evidence="3"/>
<evidence type="ECO:0000256" key="16">
    <source>
        <dbReference type="SAM" id="MobiDB-lite"/>
    </source>
</evidence>
<dbReference type="Gene3D" id="2.60.40.420">
    <property type="entry name" value="Cupredoxins - blue copper proteins"/>
    <property type="match status" value="1"/>
</dbReference>
<feature type="region of interest" description="Disordered" evidence="16">
    <location>
        <begin position="245"/>
        <end position="278"/>
    </location>
</feature>
<dbReference type="InterPro" id="IPR001505">
    <property type="entry name" value="Copper_CuA"/>
</dbReference>
<feature type="transmembrane region" description="Helical" evidence="17">
    <location>
        <begin position="89"/>
        <end position="108"/>
    </location>
</feature>
<keyword evidence="6 17" id="KW-0812">Transmembrane</keyword>
<feature type="transmembrane region" description="Helical" evidence="17">
    <location>
        <begin position="47"/>
        <end position="68"/>
    </location>
</feature>
<dbReference type="CDD" id="cd13919">
    <property type="entry name" value="CuRO_HCO_II_like_5"/>
    <property type="match status" value="1"/>
</dbReference>
<evidence type="ECO:0000256" key="6">
    <source>
        <dbReference type="ARBA" id="ARBA00022692"/>
    </source>
</evidence>
<keyword evidence="12 17" id="KW-0472">Membrane</keyword>
<evidence type="ECO:0000259" key="18">
    <source>
        <dbReference type="PROSITE" id="PS50857"/>
    </source>
</evidence>
<keyword evidence="20" id="KW-1185">Reference proteome</keyword>
<dbReference type="NCBIfam" id="TIGR02866">
    <property type="entry name" value="CoxB"/>
    <property type="match status" value="1"/>
</dbReference>
<protein>
    <recommendedName>
        <fullName evidence="3">cytochrome-c oxidase</fullName>
        <ecNumber evidence="3">7.1.1.9</ecNumber>
    </recommendedName>
    <alternativeName>
        <fullName evidence="14">Cytochrome aa3 subunit 2</fullName>
    </alternativeName>
</protein>
<keyword evidence="10 17" id="KW-1133">Transmembrane helix</keyword>
<dbReference type="SUPFAM" id="SSF81464">
    <property type="entry name" value="Cytochrome c oxidase subunit II-like, transmembrane region"/>
    <property type="match status" value="1"/>
</dbReference>
<dbReference type="Gene3D" id="1.10.287.90">
    <property type="match status" value="1"/>
</dbReference>
<evidence type="ECO:0000256" key="4">
    <source>
        <dbReference type="ARBA" id="ARBA00022448"/>
    </source>
</evidence>
<dbReference type="InterPro" id="IPR008972">
    <property type="entry name" value="Cupredoxin"/>
</dbReference>
<evidence type="ECO:0000256" key="7">
    <source>
        <dbReference type="ARBA" id="ARBA00022723"/>
    </source>
</evidence>
<evidence type="ECO:0000256" key="12">
    <source>
        <dbReference type="ARBA" id="ARBA00023136"/>
    </source>
</evidence>
<proteinExistence type="inferred from homology"/>